<feature type="transmembrane region" description="Helical" evidence="6">
    <location>
        <begin position="300"/>
        <end position="333"/>
    </location>
</feature>
<protein>
    <submittedName>
        <fullName evidence="7">Putative membrane protein</fullName>
    </submittedName>
</protein>
<keyword evidence="5 6" id="KW-0472">Membrane</keyword>
<sequence>MCPIMVTPWKNIALFLLTLTVLVLCVLVLRVFLAAIVGALVLAVATQPLLRWLRKRLANATAAASIALFIVAIGIILPGALLARILGQYAVAIGAALSNGAVEAAIRQALNHHPQLAALLQHGSRFLTWNNAAERAGTFLSAHAINLLSNSIAALTQIVVMLFLLFFLYRDSRAAVRALYSVLPMQQKEALMLVTSMEGTIRATFLGHLAVAAIQGIVAGIVFAILRVTGAAPLGMLTAVAAMVPSFGAYVVWLPVAVYLGLAGRLIPAILLIVIGALIISTLDNLLYPLLVGAQLRQHPAIILLALLGGIWMFGIAGLVLGPVLFSVAMALLRIWHERSQAGVEAIPVQPQQ</sequence>
<keyword evidence="4 6" id="KW-1133">Transmembrane helix</keyword>
<dbReference type="InParanoid" id="C1F6K8"/>
<dbReference type="EMBL" id="CP001472">
    <property type="protein sequence ID" value="ACO31442.1"/>
    <property type="molecule type" value="Genomic_DNA"/>
</dbReference>
<gene>
    <name evidence="7" type="ordered locus">ACP_1510</name>
</gene>
<keyword evidence="8" id="KW-1185">Reference proteome</keyword>
<proteinExistence type="inferred from homology"/>
<comment type="similarity">
    <text evidence="2">Belongs to the autoinducer-2 exporter (AI-2E) (TC 2.A.86) family.</text>
</comment>
<feature type="transmembrane region" description="Helical" evidence="6">
    <location>
        <begin position="266"/>
        <end position="288"/>
    </location>
</feature>
<dbReference type="GO" id="GO:0016020">
    <property type="term" value="C:membrane"/>
    <property type="evidence" value="ECO:0007669"/>
    <property type="project" value="UniProtKB-SubCell"/>
</dbReference>
<organism evidence="7 8">
    <name type="scientific">Acidobacterium capsulatum (strain ATCC 51196 / DSM 11244 / BCRC 80197 / JCM 7670 / NBRC 15755 / NCIMB 13165 / 161)</name>
    <dbReference type="NCBI Taxonomy" id="240015"/>
    <lineage>
        <taxon>Bacteria</taxon>
        <taxon>Pseudomonadati</taxon>
        <taxon>Acidobacteriota</taxon>
        <taxon>Terriglobia</taxon>
        <taxon>Terriglobales</taxon>
        <taxon>Acidobacteriaceae</taxon>
        <taxon>Acidobacterium</taxon>
    </lineage>
</organism>
<dbReference type="PANTHER" id="PTHR21716">
    <property type="entry name" value="TRANSMEMBRANE PROTEIN"/>
    <property type="match status" value="1"/>
</dbReference>
<dbReference type="AlphaFoldDB" id="C1F6K8"/>
<dbReference type="PANTHER" id="PTHR21716:SF4">
    <property type="entry name" value="TRANSMEMBRANE PROTEIN 245"/>
    <property type="match status" value="1"/>
</dbReference>
<dbReference type="InterPro" id="IPR002549">
    <property type="entry name" value="AI-2E-like"/>
</dbReference>
<dbReference type="eggNOG" id="COG0628">
    <property type="taxonomic scope" value="Bacteria"/>
</dbReference>
<evidence type="ECO:0000256" key="1">
    <source>
        <dbReference type="ARBA" id="ARBA00004141"/>
    </source>
</evidence>
<feature type="transmembrane region" description="Helical" evidence="6">
    <location>
        <begin position="57"/>
        <end position="77"/>
    </location>
</feature>
<feature type="transmembrane region" description="Helical" evidence="6">
    <location>
        <begin position="147"/>
        <end position="169"/>
    </location>
</feature>
<dbReference type="HOGENOM" id="CLU_041771_2_0_0"/>
<feature type="transmembrane region" description="Helical" evidence="6">
    <location>
        <begin position="12"/>
        <end position="45"/>
    </location>
</feature>
<feature type="transmembrane region" description="Helical" evidence="6">
    <location>
        <begin position="205"/>
        <end position="226"/>
    </location>
</feature>
<dbReference type="Proteomes" id="UP000002207">
    <property type="component" value="Chromosome"/>
</dbReference>
<evidence type="ECO:0000256" key="6">
    <source>
        <dbReference type="SAM" id="Phobius"/>
    </source>
</evidence>
<evidence type="ECO:0000256" key="3">
    <source>
        <dbReference type="ARBA" id="ARBA00022692"/>
    </source>
</evidence>
<evidence type="ECO:0000256" key="5">
    <source>
        <dbReference type="ARBA" id="ARBA00023136"/>
    </source>
</evidence>
<keyword evidence="3 6" id="KW-0812">Transmembrane</keyword>
<evidence type="ECO:0000256" key="2">
    <source>
        <dbReference type="ARBA" id="ARBA00009773"/>
    </source>
</evidence>
<feature type="transmembrane region" description="Helical" evidence="6">
    <location>
        <begin position="232"/>
        <end position="254"/>
    </location>
</feature>
<dbReference type="KEGG" id="aca:ACP_1510"/>
<name>C1F6K8_ACIC5</name>
<evidence type="ECO:0000256" key="4">
    <source>
        <dbReference type="ARBA" id="ARBA00022989"/>
    </source>
</evidence>
<dbReference type="FunCoup" id="C1F6K8">
    <property type="interactions" value="63"/>
</dbReference>
<dbReference type="Pfam" id="PF01594">
    <property type="entry name" value="AI-2E_transport"/>
    <property type="match status" value="1"/>
</dbReference>
<reference evidence="7 8" key="1">
    <citation type="journal article" date="2009" name="Appl. Environ. Microbiol.">
        <title>Three genomes from the phylum Acidobacteria provide insight into the lifestyles of these microorganisms in soils.</title>
        <authorList>
            <person name="Ward N.L."/>
            <person name="Challacombe J.F."/>
            <person name="Janssen P.H."/>
            <person name="Henrissat B."/>
            <person name="Coutinho P.M."/>
            <person name="Wu M."/>
            <person name="Xie G."/>
            <person name="Haft D.H."/>
            <person name="Sait M."/>
            <person name="Badger J."/>
            <person name="Barabote R.D."/>
            <person name="Bradley B."/>
            <person name="Brettin T.S."/>
            <person name="Brinkac L.M."/>
            <person name="Bruce D."/>
            <person name="Creasy T."/>
            <person name="Daugherty S.C."/>
            <person name="Davidsen T.M."/>
            <person name="DeBoy R.T."/>
            <person name="Detter J.C."/>
            <person name="Dodson R.J."/>
            <person name="Durkin A.S."/>
            <person name="Ganapathy A."/>
            <person name="Gwinn-Giglio M."/>
            <person name="Han C.S."/>
            <person name="Khouri H."/>
            <person name="Kiss H."/>
            <person name="Kothari S.P."/>
            <person name="Madupu R."/>
            <person name="Nelson K.E."/>
            <person name="Nelson W.C."/>
            <person name="Paulsen I."/>
            <person name="Penn K."/>
            <person name="Ren Q."/>
            <person name="Rosovitz M.J."/>
            <person name="Selengut J.D."/>
            <person name="Shrivastava S."/>
            <person name="Sullivan S.A."/>
            <person name="Tapia R."/>
            <person name="Thompson L.S."/>
            <person name="Watkins K.L."/>
            <person name="Yang Q."/>
            <person name="Yu C."/>
            <person name="Zafar N."/>
            <person name="Zhou L."/>
            <person name="Kuske C.R."/>
        </authorList>
    </citation>
    <scope>NUCLEOTIDE SEQUENCE [LARGE SCALE GENOMIC DNA]</scope>
    <source>
        <strain evidence="8">ATCC 51196 / DSM 11244 / BCRC 80197 / JCM 7670 / NBRC 15755 / NCIMB 13165 / 161</strain>
    </source>
</reference>
<accession>C1F6K8</accession>
<evidence type="ECO:0000313" key="8">
    <source>
        <dbReference type="Proteomes" id="UP000002207"/>
    </source>
</evidence>
<dbReference type="OrthoDB" id="106838at2"/>
<evidence type="ECO:0000313" key="7">
    <source>
        <dbReference type="EMBL" id="ACO31442.1"/>
    </source>
</evidence>
<comment type="subcellular location">
    <subcellularLocation>
        <location evidence="1">Membrane</location>
        <topology evidence="1">Multi-pass membrane protein</topology>
    </subcellularLocation>
</comment>